<protein>
    <submittedName>
        <fullName evidence="3">Pimeloyl-ACP methyl ester carboxylesterase</fullName>
    </submittedName>
</protein>
<sequence length="419" mass="45095">MPLAHRNRQAARRTARIAGYAGVQPAARPLSDLQPDPSSMRAILNRTLATFAAALSAAALIHPAFAADPGASGAVLAPSATPATSAPAVPSAQSQTSAAVETPDGPAYGPELQGFEYPHPVHDFAFVSQGQTLHMAYMDVQPAKPNGRTAVLLHGKNFCGATWDATIRELHAAGYRVIAPDQIGFCKSSKPGAYQFSFQQLARNTHALLAAIGVHEATIIGHSTGGMLAVRYALMYPRETEQLVLVNPIGLEDWKAKGVPSISVDDWYARELKTSADGIRRYEQATYYAGQWRPAYEPWVQMLAGMYRGPGKAQVAWDSALLYDMIYTQPVIYEFGQLQMPTLLLIGDKDTTAIGKDLAPPEVRAQLGRYPVLAKAAQRAIPHATLVEFADLGHAPQMQDPQAFHAALLKGLDALNATH</sequence>
<evidence type="ECO:0000313" key="3">
    <source>
        <dbReference type="EMBL" id="PVX59775.1"/>
    </source>
</evidence>
<feature type="compositionally biased region" description="Low complexity" evidence="1">
    <location>
        <begin position="78"/>
        <end position="100"/>
    </location>
</feature>
<comment type="caution">
    <text evidence="3">The sequence shown here is derived from an EMBL/GenBank/DDBJ whole genome shotgun (WGS) entry which is preliminary data.</text>
</comment>
<reference evidence="3 4" key="1">
    <citation type="submission" date="2018-05" db="EMBL/GenBank/DDBJ databases">
        <title>Genomic Encyclopedia of Type Strains, Phase IV (KMG-V): Genome sequencing to study the core and pangenomes of soil and plant-associated prokaryotes.</title>
        <authorList>
            <person name="Whitman W."/>
        </authorList>
    </citation>
    <scope>NUCLEOTIDE SEQUENCE [LARGE SCALE GENOMIC DNA]</scope>
    <source>
        <strain evidence="3 4">SCZa-39</strain>
    </source>
</reference>
<keyword evidence="4" id="KW-1185">Reference proteome</keyword>
<dbReference type="InterPro" id="IPR000073">
    <property type="entry name" value="AB_hydrolase_1"/>
</dbReference>
<feature type="region of interest" description="Disordered" evidence="1">
    <location>
        <begin position="78"/>
        <end position="112"/>
    </location>
</feature>
<dbReference type="PRINTS" id="PR00111">
    <property type="entry name" value="ABHYDROLASE"/>
</dbReference>
<dbReference type="InterPro" id="IPR050266">
    <property type="entry name" value="AB_hydrolase_sf"/>
</dbReference>
<dbReference type="InterPro" id="IPR029058">
    <property type="entry name" value="AB_hydrolase_fold"/>
</dbReference>
<feature type="domain" description="AB hydrolase-1" evidence="2">
    <location>
        <begin position="151"/>
        <end position="401"/>
    </location>
</feature>
<dbReference type="SUPFAM" id="SSF53474">
    <property type="entry name" value="alpha/beta-Hydrolases"/>
    <property type="match status" value="1"/>
</dbReference>
<dbReference type="PANTHER" id="PTHR43798:SF33">
    <property type="entry name" value="HYDROLASE, PUTATIVE (AFU_ORTHOLOGUE AFUA_2G14860)-RELATED"/>
    <property type="match status" value="1"/>
</dbReference>
<evidence type="ECO:0000259" key="2">
    <source>
        <dbReference type="Pfam" id="PF00561"/>
    </source>
</evidence>
<dbReference type="Gene3D" id="3.40.50.1820">
    <property type="entry name" value="alpha/beta hydrolase"/>
    <property type="match status" value="1"/>
</dbReference>
<dbReference type="Proteomes" id="UP000245712">
    <property type="component" value="Unassembled WGS sequence"/>
</dbReference>
<dbReference type="EMBL" id="QEOB01000051">
    <property type="protein sequence ID" value="PVX59775.1"/>
    <property type="molecule type" value="Genomic_DNA"/>
</dbReference>
<organism evidence="3 4">
    <name type="scientific">Paraburkholderia unamae</name>
    <dbReference type="NCBI Taxonomy" id="219649"/>
    <lineage>
        <taxon>Bacteria</taxon>
        <taxon>Pseudomonadati</taxon>
        <taxon>Pseudomonadota</taxon>
        <taxon>Betaproteobacteria</taxon>
        <taxon>Burkholderiales</taxon>
        <taxon>Burkholderiaceae</taxon>
        <taxon>Paraburkholderia</taxon>
    </lineage>
</organism>
<name>A0ABX5K8U1_9BURK</name>
<dbReference type="PANTHER" id="PTHR43798">
    <property type="entry name" value="MONOACYLGLYCEROL LIPASE"/>
    <property type="match status" value="1"/>
</dbReference>
<dbReference type="Pfam" id="PF00561">
    <property type="entry name" value="Abhydrolase_1"/>
    <property type="match status" value="1"/>
</dbReference>
<evidence type="ECO:0000313" key="4">
    <source>
        <dbReference type="Proteomes" id="UP000245712"/>
    </source>
</evidence>
<accession>A0ABX5K8U1</accession>
<proteinExistence type="predicted"/>
<gene>
    <name evidence="3" type="ORF">C7402_1515</name>
</gene>
<evidence type="ECO:0000256" key="1">
    <source>
        <dbReference type="SAM" id="MobiDB-lite"/>
    </source>
</evidence>